<sequence>MLTQKVHTTKIESVFDIDGREKREGTSRSIIADLGAVGEDGPKCPFVVPVLPFFKTLRGGLLYRIVTDDNSGLATRKGHNSEVRNIYETVQGSKNTHVFRILSGFDMPYSRLKEKFETLPAADVYHFPNSPTIEIPVLNPVRSAQLWPAARPGPSSCTGSDLVTSDLYRCDLVNIWAADRKEIKHECPDPPLPAPRNG</sequence>
<evidence type="ECO:0000313" key="1">
    <source>
        <dbReference type="EMBL" id="KAK3734132.1"/>
    </source>
</evidence>
<organism evidence="1 2">
    <name type="scientific">Elysia crispata</name>
    <name type="common">lettuce slug</name>
    <dbReference type="NCBI Taxonomy" id="231223"/>
    <lineage>
        <taxon>Eukaryota</taxon>
        <taxon>Metazoa</taxon>
        <taxon>Spiralia</taxon>
        <taxon>Lophotrochozoa</taxon>
        <taxon>Mollusca</taxon>
        <taxon>Gastropoda</taxon>
        <taxon>Heterobranchia</taxon>
        <taxon>Euthyneura</taxon>
        <taxon>Panpulmonata</taxon>
        <taxon>Sacoglossa</taxon>
        <taxon>Placobranchoidea</taxon>
        <taxon>Plakobranchidae</taxon>
        <taxon>Elysia</taxon>
    </lineage>
</organism>
<name>A0AAE1CTC2_9GAST</name>
<comment type="caution">
    <text evidence="1">The sequence shown here is derived from an EMBL/GenBank/DDBJ whole genome shotgun (WGS) entry which is preliminary data.</text>
</comment>
<reference evidence="1" key="1">
    <citation type="journal article" date="2023" name="G3 (Bethesda)">
        <title>A reference genome for the long-term kleptoplast-retaining sea slug Elysia crispata morphotype clarki.</title>
        <authorList>
            <person name="Eastman K.E."/>
            <person name="Pendleton A.L."/>
            <person name="Shaikh M.A."/>
            <person name="Suttiyut T."/>
            <person name="Ogas R."/>
            <person name="Tomko P."/>
            <person name="Gavelis G."/>
            <person name="Widhalm J.R."/>
            <person name="Wisecaver J.H."/>
        </authorList>
    </citation>
    <scope>NUCLEOTIDE SEQUENCE</scope>
    <source>
        <strain evidence="1">ECLA1</strain>
    </source>
</reference>
<protein>
    <submittedName>
        <fullName evidence="1">Uncharacterized protein</fullName>
    </submittedName>
</protein>
<accession>A0AAE1CTC2</accession>
<keyword evidence="2" id="KW-1185">Reference proteome</keyword>
<dbReference type="Proteomes" id="UP001283361">
    <property type="component" value="Unassembled WGS sequence"/>
</dbReference>
<dbReference type="EMBL" id="JAWDGP010006861">
    <property type="protein sequence ID" value="KAK3734132.1"/>
    <property type="molecule type" value="Genomic_DNA"/>
</dbReference>
<gene>
    <name evidence="1" type="ORF">RRG08_000044</name>
</gene>
<proteinExistence type="predicted"/>
<evidence type="ECO:0000313" key="2">
    <source>
        <dbReference type="Proteomes" id="UP001283361"/>
    </source>
</evidence>
<dbReference type="AlphaFoldDB" id="A0AAE1CTC2"/>